<dbReference type="InterPro" id="IPR016174">
    <property type="entry name" value="Di-haem_cyt_TM"/>
</dbReference>
<evidence type="ECO:0000256" key="13">
    <source>
        <dbReference type="SAM" id="Phobius"/>
    </source>
</evidence>
<dbReference type="Pfam" id="PF01292">
    <property type="entry name" value="Ni_hydr_CYTB"/>
    <property type="match status" value="1"/>
</dbReference>
<keyword evidence="9 13" id="KW-1133">Transmembrane helix</keyword>
<evidence type="ECO:0000256" key="10">
    <source>
        <dbReference type="ARBA" id="ARBA00023004"/>
    </source>
</evidence>
<comment type="caution">
    <text evidence="15">The sequence shown here is derived from an EMBL/GenBank/DDBJ whole genome shotgun (WGS) entry which is preliminary data.</text>
</comment>
<dbReference type="AlphaFoldDB" id="A0A0P7Y5X6"/>
<evidence type="ECO:0000259" key="14">
    <source>
        <dbReference type="Pfam" id="PF01292"/>
    </source>
</evidence>
<keyword evidence="3" id="KW-0813">Transport</keyword>
<comment type="subcellular location">
    <subcellularLocation>
        <location evidence="2">Cell membrane</location>
        <topology evidence="2">Multi-pass membrane protein</topology>
    </subcellularLocation>
</comment>
<feature type="transmembrane region" description="Helical" evidence="13">
    <location>
        <begin position="104"/>
        <end position="131"/>
    </location>
</feature>
<dbReference type="GO" id="GO:0005886">
    <property type="term" value="C:plasma membrane"/>
    <property type="evidence" value="ECO:0007669"/>
    <property type="project" value="UniProtKB-SubCell"/>
</dbReference>
<dbReference type="SUPFAM" id="SSF81342">
    <property type="entry name" value="Transmembrane di-heme cytochromes"/>
    <property type="match status" value="1"/>
</dbReference>
<evidence type="ECO:0000256" key="3">
    <source>
        <dbReference type="ARBA" id="ARBA00022448"/>
    </source>
</evidence>
<dbReference type="GO" id="GO:0020037">
    <property type="term" value="F:heme binding"/>
    <property type="evidence" value="ECO:0007669"/>
    <property type="project" value="TreeGrafter"/>
</dbReference>
<evidence type="ECO:0000313" key="16">
    <source>
        <dbReference type="EMBL" id="SCC82558.1"/>
    </source>
</evidence>
<dbReference type="GO" id="GO:0046872">
    <property type="term" value="F:metal ion binding"/>
    <property type="evidence" value="ECO:0007669"/>
    <property type="project" value="UniProtKB-KW"/>
</dbReference>
<organism evidence="15 17">
    <name type="scientific">Saliniramus fredricksonii</name>
    <dbReference type="NCBI Taxonomy" id="1653334"/>
    <lineage>
        <taxon>Bacteria</taxon>
        <taxon>Pseudomonadati</taxon>
        <taxon>Pseudomonadota</taxon>
        <taxon>Alphaproteobacteria</taxon>
        <taxon>Hyphomicrobiales</taxon>
        <taxon>Salinarimonadaceae</taxon>
        <taxon>Saliniramus</taxon>
    </lineage>
</organism>
<keyword evidence="10" id="KW-0408">Iron</keyword>
<dbReference type="GO" id="GO:0022904">
    <property type="term" value="P:respiratory electron transport chain"/>
    <property type="evidence" value="ECO:0007669"/>
    <property type="project" value="InterPro"/>
</dbReference>
<accession>A0A0P7Y5X6</accession>
<sequence>MSSDASTAKAAPAIPERRYSGIQIALHWVIALVIIGMIPVGLVMTRLDPSTLTNLLYEMHKSFGLIVFGLAVVRIGARFALGVPPLAPNMPHWQIRAARISHAALYVLIILVPLTGWAATSACCAPVNLFWAIPLTLPIGGGFETAGPIFLLHNISTMTLIALVLLHSLAALYHHYGLKDGTLRKMMPGAKR</sequence>
<dbReference type="PANTHER" id="PTHR30529:SF1">
    <property type="entry name" value="CYTOCHROME B561 HOMOLOG 2"/>
    <property type="match status" value="1"/>
</dbReference>
<protein>
    <submittedName>
        <fullName evidence="15 16">Cytochrome b561</fullName>
    </submittedName>
</protein>
<feature type="transmembrane region" description="Helical" evidence="13">
    <location>
        <begin position="24"/>
        <end position="43"/>
    </location>
</feature>
<evidence type="ECO:0000256" key="9">
    <source>
        <dbReference type="ARBA" id="ARBA00022989"/>
    </source>
</evidence>
<dbReference type="EMBL" id="FMBM01000003">
    <property type="protein sequence ID" value="SCC82558.1"/>
    <property type="molecule type" value="Genomic_DNA"/>
</dbReference>
<keyword evidence="6 13" id="KW-0812">Transmembrane</keyword>
<keyword evidence="5" id="KW-0349">Heme</keyword>
<keyword evidence="11 13" id="KW-0472">Membrane</keyword>
<evidence type="ECO:0000256" key="7">
    <source>
        <dbReference type="ARBA" id="ARBA00022723"/>
    </source>
</evidence>
<dbReference type="GO" id="GO:0009055">
    <property type="term" value="F:electron transfer activity"/>
    <property type="evidence" value="ECO:0007669"/>
    <property type="project" value="InterPro"/>
</dbReference>
<evidence type="ECO:0000256" key="12">
    <source>
        <dbReference type="ARBA" id="ARBA00037975"/>
    </source>
</evidence>
<evidence type="ECO:0000256" key="4">
    <source>
        <dbReference type="ARBA" id="ARBA00022475"/>
    </source>
</evidence>
<evidence type="ECO:0000313" key="17">
    <source>
        <dbReference type="Proteomes" id="UP000050497"/>
    </source>
</evidence>
<dbReference type="RefSeq" id="WP_238947324.1">
    <property type="nucleotide sequence ID" value="NZ_FMBM01000003.1"/>
</dbReference>
<evidence type="ECO:0000256" key="8">
    <source>
        <dbReference type="ARBA" id="ARBA00022982"/>
    </source>
</evidence>
<dbReference type="InterPro" id="IPR052168">
    <property type="entry name" value="Cytochrome_b561_oxidase"/>
</dbReference>
<reference evidence="16 18" key="2">
    <citation type="submission" date="2016-08" db="EMBL/GenBank/DDBJ databases">
        <authorList>
            <person name="Varghese N."/>
            <person name="Submissions Spin"/>
        </authorList>
    </citation>
    <scope>NUCLEOTIDE SEQUENCE [LARGE SCALE GENOMIC DNA]</scope>
    <source>
        <strain evidence="16 18">HL-109</strain>
    </source>
</reference>
<gene>
    <name evidence="15" type="primary">cybB</name>
    <name evidence="16" type="ORF">GA0071312_3564</name>
    <name evidence="15" type="ORF">HLUCCO17_01325</name>
</gene>
<evidence type="ECO:0000256" key="6">
    <source>
        <dbReference type="ARBA" id="ARBA00022692"/>
    </source>
</evidence>
<name>A0A0P7Y5X6_9HYPH</name>
<dbReference type="Proteomes" id="UP000182800">
    <property type="component" value="Unassembled WGS sequence"/>
</dbReference>
<dbReference type="PANTHER" id="PTHR30529">
    <property type="entry name" value="CYTOCHROME B561"/>
    <property type="match status" value="1"/>
</dbReference>
<keyword evidence="18" id="KW-1185">Reference proteome</keyword>
<evidence type="ECO:0000313" key="18">
    <source>
        <dbReference type="Proteomes" id="UP000182800"/>
    </source>
</evidence>
<feature type="domain" description="Cytochrome b561 bacterial/Ni-hydrogenase" evidence="14">
    <location>
        <begin position="18"/>
        <end position="189"/>
    </location>
</feature>
<proteinExistence type="inferred from homology"/>
<dbReference type="Proteomes" id="UP000050497">
    <property type="component" value="Unassembled WGS sequence"/>
</dbReference>
<comment type="cofactor">
    <cofactor evidence="1">
        <name>heme b</name>
        <dbReference type="ChEBI" id="CHEBI:60344"/>
    </cofactor>
</comment>
<evidence type="ECO:0000256" key="1">
    <source>
        <dbReference type="ARBA" id="ARBA00001970"/>
    </source>
</evidence>
<dbReference type="EMBL" id="LJSX01000001">
    <property type="protein sequence ID" value="KPQ12765.1"/>
    <property type="molecule type" value="Genomic_DNA"/>
</dbReference>
<feature type="transmembrane region" description="Helical" evidence="13">
    <location>
        <begin position="63"/>
        <end position="83"/>
    </location>
</feature>
<evidence type="ECO:0000313" key="15">
    <source>
        <dbReference type="EMBL" id="KPQ12765.1"/>
    </source>
</evidence>
<reference evidence="15 17" key="1">
    <citation type="submission" date="2015-09" db="EMBL/GenBank/DDBJ databases">
        <title>Identification and resolution of microdiversity through metagenomic sequencing of parallel consortia.</title>
        <authorList>
            <person name="Nelson W.C."/>
            <person name="Romine M.F."/>
            <person name="Lindemann S.R."/>
        </authorList>
    </citation>
    <scope>NUCLEOTIDE SEQUENCE [LARGE SCALE GENOMIC DNA]</scope>
    <source>
        <strain evidence="15">HL-109</strain>
    </source>
</reference>
<feature type="transmembrane region" description="Helical" evidence="13">
    <location>
        <begin position="151"/>
        <end position="176"/>
    </location>
</feature>
<evidence type="ECO:0000256" key="11">
    <source>
        <dbReference type="ARBA" id="ARBA00023136"/>
    </source>
</evidence>
<evidence type="ECO:0000256" key="5">
    <source>
        <dbReference type="ARBA" id="ARBA00022617"/>
    </source>
</evidence>
<evidence type="ECO:0000256" key="2">
    <source>
        <dbReference type="ARBA" id="ARBA00004651"/>
    </source>
</evidence>
<dbReference type="InterPro" id="IPR011577">
    <property type="entry name" value="Cyt_b561_bac/Ni-Hgenase"/>
</dbReference>
<comment type="similarity">
    <text evidence="12">Belongs to the cytochrome b561 family.</text>
</comment>
<keyword evidence="4" id="KW-1003">Cell membrane</keyword>
<keyword evidence="7" id="KW-0479">Metal-binding</keyword>
<keyword evidence="8" id="KW-0249">Electron transport</keyword>
<dbReference type="STRING" id="1653334.GA0071312_3564"/>